<gene>
    <name evidence="11" type="primary">recD</name>
    <name evidence="15" type="ORF">SADO_15029</name>
</gene>
<evidence type="ECO:0000256" key="9">
    <source>
        <dbReference type="ARBA" id="ARBA00023204"/>
    </source>
</evidence>
<comment type="similarity">
    <text evidence="11">Belongs to the RecD family.</text>
</comment>
<dbReference type="InterPro" id="IPR050534">
    <property type="entry name" value="Coronavir_polyprotein_1ab"/>
</dbReference>
<keyword evidence="1 11" id="KW-0540">Nuclease</keyword>
<dbReference type="Pfam" id="PF13538">
    <property type="entry name" value="UvrD_C_2"/>
    <property type="match status" value="1"/>
</dbReference>
<evidence type="ECO:0000259" key="14">
    <source>
        <dbReference type="Pfam" id="PF21185"/>
    </source>
</evidence>
<comment type="function">
    <text evidence="11">A helicase/nuclease that prepares dsDNA breaks (DSB) for recombinational DNA repair. Binds to DSBs and unwinds DNA via a highly rapid and processive ATP-dependent bidirectional helicase activity. Unwinds dsDNA until it encounters a Chi (crossover hotspot instigator) sequence from the 3' direction. Cuts ssDNA a few nucleotides 3' to the Chi site. The properties and activities of the enzyme are changed at Chi. The Chi-altered holoenzyme produces a long 3'-ssDNA overhang and facilitates RecA-binding to the ssDNA for homologous DNA recombination and repair. Holoenzyme degrades any linearized DNA that is unable to undergo homologous recombination. In the holoenzyme this subunit has ssDNA-dependent ATPase and 5'-3' helicase activity. When added to pre-assembled RecBC greatly stimulates nuclease activity and augments holoenzyme processivity. Negatively regulates the RecA-loading ability of RecBCD.</text>
</comment>
<dbReference type="PANTHER" id="PTHR43788:SF6">
    <property type="entry name" value="DNA HELICASE B"/>
    <property type="match status" value="1"/>
</dbReference>
<keyword evidence="8 11" id="KW-0238">DNA-binding</keyword>
<dbReference type="EMBL" id="APND01000005">
    <property type="protein sequence ID" value="MES1930574.1"/>
    <property type="molecule type" value="Genomic_DNA"/>
</dbReference>
<dbReference type="PANTHER" id="PTHR43788">
    <property type="entry name" value="DNA2/NAM7 HELICASE FAMILY MEMBER"/>
    <property type="match status" value="1"/>
</dbReference>
<feature type="binding site" evidence="11">
    <location>
        <begin position="197"/>
        <end position="204"/>
    </location>
    <ligand>
        <name>ATP</name>
        <dbReference type="ChEBI" id="CHEBI:30616"/>
    </ligand>
</feature>
<evidence type="ECO:0000256" key="10">
    <source>
        <dbReference type="ARBA" id="ARBA00023235"/>
    </source>
</evidence>
<evidence type="ECO:0000256" key="5">
    <source>
        <dbReference type="ARBA" id="ARBA00022806"/>
    </source>
</evidence>
<evidence type="ECO:0000256" key="4">
    <source>
        <dbReference type="ARBA" id="ARBA00022801"/>
    </source>
</evidence>
<evidence type="ECO:0000256" key="11">
    <source>
        <dbReference type="HAMAP-Rule" id="MF_01487"/>
    </source>
</evidence>
<feature type="region of interest" description="Disordered" evidence="12">
    <location>
        <begin position="1"/>
        <end position="33"/>
    </location>
</feature>
<dbReference type="Gene3D" id="3.40.50.300">
    <property type="entry name" value="P-loop containing nucleotide triphosphate hydrolases"/>
    <property type="match status" value="3"/>
</dbReference>
<dbReference type="InterPro" id="IPR027785">
    <property type="entry name" value="UvrD-like_helicase_C"/>
</dbReference>
<keyword evidence="3 11" id="KW-0227">DNA damage</keyword>
<dbReference type="InterPro" id="IPR006344">
    <property type="entry name" value="RecD"/>
</dbReference>
<keyword evidence="16" id="KW-1185">Reference proteome</keyword>
<keyword evidence="4 11" id="KW-0378">Hydrolase</keyword>
<evidence type="ECO:0000256" key="8">
    <source>
        <dbReference type="ARBA" id="ARBA00023125"/>
    </source>
</evidence>
<feature type="domain" description="RecBCD enzyme subunit RecD N-terminal" evidence="14">
    <location>
        <begin position="36"/>
        <end position="129"/>
    </location>
</feature>
<comment type="caution">
    <text evidence="15">The sequence shown here is derived from an EMBL/GenBank/DDBJ whole genome shotgun (WGS) entry which is preliminary data.</text>
</comment>
<reference evidence="15 16" key="1">
    <citation type="submission" date="2013-03" db="EMBL/GenBank/DDBJ databases">
        <title>Salinisphaera dokdonensis CL-ES53 Genome Sequencing.</title>
        <authorList>
            <person name="Li C."/>
            <person name="Lai Q."/>
            <person name="Shao Z."/>
        </authorList>
    </citation>
    <scope>NUCLEOTIDE SEQUENCE [LARGE SCALE GENOMIC DNA]</scope>
    <source>
        <strain evidence="15 16">CL-ES53</strain>
    </source>
</reference>
<dbReference type="CDD" id="cd17933">
    <property type="entry name" value="DEXSc_RecD-like"/>
    <property type="match status" value="1"/>
</dbReference>
<evidence type="ECO:0000256" key="6">
    <source>
        <dbReference type="ARBA" id="ARBA00022839"/>
    </source>
</evidence>
<dbReference type="Proteomes" id="UP001460888">
    <property type="component" value="Unassembled WGS sequence"/>
</dbReference>
<dbReference type="InterPro" id="IPR027417">
    <property type="entry name" value="P-loop_NTPase"/>
</dbReference>
<dbReference type="CDD" id="cd18809">
    <property type="entry name" value="SF1_C_RecD"/>
    <property type="match status" value="1"/>
</dbReference>
<dbReference type="EC" id="5.6.2.3" evidence="11"/>
<dbReference type="NCBIfam" id="TIGR01447">
    <property type="entry name" value="recD"/>
    <property type="match status" value="1"/>
</dbReference>
<comment type="miscellaneous">
    <text evidence="11">In the RecBCD complex, RecB has a slow 3'-5' helicase, an exonuclease activity and loads RecA onto ssDNA, RecD has a fast 5'-3' helicase activity, while RecC stimulates the ATPase and processivity of the RecB helicase and contributes to recognition of the Chi site.</text>
</comment>
<evidence type="ECO:0000256" key="3">
    <source>
        <dbReference type="ARBA" id="ARBA00022763"/>
    </source>
</evidence>
<dbReference type="SUPFAM" id="SSF52540">
    <property type="entry name" value="P-loop containing nucleoside triphosphate hydrolases"/>
    <property type="match status" value="1"/>
</dbReference>
<comment type="subunit">
    <text evidence="11">Heterotrimer of RecB, RecC and RecD. All subunits contribute to DNA-binding.</text>
</comment>
<keyword evidence="9 11" id="KW-0234">DNA repair</keyword>
<keyword evidence="6 11" id="KW-0269">Exonuclease</keyword>
<feature type="domain" description="UvrD-like helicase C-terminal" evidence="13">
    <location>
        <begin position="558"/>
        <end position="604"/>
    </location>
</feature>
<evidence type="ECO:0000256" key="12">
    <source>
        <dbReference type="SAM" id="MobiDB-lite"/>
    </source>
</evidence>
<evidence type="ECO:0000313" key="16">
    <source>
        <dbReference type="Proteomes" id="UP001460888"/>
    </source>
</evidence>
<comment type="catalytic activity">
    <reaction evidence="11">
        <text>ATP + H2O = ADP + phosphate + H(+)</text>
        <dbReference type="Rhea" id="RHEA:13065"/>
        <dbReference type="ChEBI" id="CHEBI:15377"/>
        <dbReference type="ChEBI" id="CHEBI:15378"/>
        <dbReference type="ChEBI" id="CHEBI:30616"/>
        <dbReference type="ChEBI" id="CHEBI:43474"/>
        <dbReference type="ChEBI" id="CHEBI:456216"/>
        <dbReference type="EC" id="5.6.2.3"/>
    </reaction>
</comment>
<proteinExistence type="inferred from homology"/>
<sequence>MSDTGMNDLFDTPSANAASTAVPSEPDVSPAEAEDAALSDLDLALGYWARRHGADRLVARGFALASWAVAQGHTCLALDQIPTALMSAANQAALPDALAASDLVTVLNADKTESETTTRPLILEAGRLYLQRYHAYETRLAERLRTLMAAEPNPVNVDALKPGNGLFATDAANPNATNWQAVAAFAALRHCFTVISGGPGTGKTYTIVRLLRVLVEAALDQDKTPPLVALAAPTGKAAARMVESVRKGLDDMSADATFDKQRIEEHIPQNARTLHRLLGLGGATTRPRFNADNPLPYDVVIVDEASMVDLPMMAKLADAIRNDARLILLGDRYQLASVESGSVLAEICANAGVNRFTTDQQAAAGDLLSEAPESATHPLADHVVTLQTSRRFNANSTIGQLAAAVNAGDVEAVQTLLDADHDDLVYHDQSNAAALNKLMDQLAEDYAALCEASDPTTALAQLGKQCVLTAVRQGPAGSETLNAGITERLARRFDFNPATAWYHGRPVMVRRNDYRTGLFNGDVGVALYNESGQLRVWFEGDNGLRAFLPSALPTHDTVYAMTIHKSQGSEFDLVTLVLPEYDVPVLTRELFYTGLTRGRERLAIFAEPNILVRTIGRRVSRVCGLANRISATNPIDLIVGAGIYDARPERI</sequence>
<dbReference type="Gene3D" id="1.10.10.1020">
    <property type="entry name" value="RecBCD complex, subunit RecD, N-terminal domain"/>
    <property type="match status" value="1"/>
</dbReference>
<evidence type="ECO:0000256" key="2">
    <source>
        <dbReference type="ARBA" id="ARBA00022741"/>
    </source>
</evidence>
<dbReference type="Pfam" id="PF21185">
    <property type="entry name" value="RecD_N"/>
    <property type="match status" value="1"/>
</dbReference>
<accession>A0ABV2B3V8</accession>
<dbReference type="InterPro" id="IPR049550">
    <property type="entry name" value="RecD_N"/>
</dbReference>
<keyword evidence="5 11" id="KW-0347">Helicase</keyword>
<name>A0ABV2B3V8_9GAMM</name>
<dbReference type="RefSeq" id="WP_353112901.1">
    <property type="nucleotide sequence ID" value="NZ_APND01000005.1"/>
</dbReference>
<dbReference type="InterPro" id="IPR041851">
    <property type="entry name" value="RecD_N_sf"/>
</dbReference>
<dbReference type="HAMAP" id="MF_01487">
    <property type="entry name" value="RecD"/>
    <property type="match status" value="1"/>
</dbReference>
<evidence type="ECO:0000256" key="7">
    <source>
        <dbReference type="ARBA" id="ARBA00022840"/>
    </source>
</evidence>
<evidence type="ECO:0000256" key="1">
    <source>
        <dbReference type="ARBA" id="ARBA00022722"/>
    </source>
</evidence>
<protein>
    <recommendedName>
        <fullName evidence="11">RecBCD enzyme subunit RecD</fullName>
        <ecNumber evidence="11">5.6.2.3</ecNumber>
    </recommendedName>
    <alternativeName>
        <fullName evidence="11">DNA 5'-3' helicase subunit RecD</fullName>
    </alternativeName>
    <alternativeName>
        <fullName evidence="11">Exonuclease V subunit RecD</fullName>
        <shortName evidence="11">ExoV subunit RecD</shortName>
    </alternativeName>
    <alternativeName>
        <fullName evidence="11">Helicase/nuclease RecBCD subunit RecD</fullName>
    </alternativeName>
</protein>
<evidence type="ECO:0000259" key="13">
    <source>
        <dbReference type="Pfam" id="PF13538"/>
    </source>
</evidence>
<dbReference type="Pfam" id="PF13245">
    <property type="entry name" value="AAA_19"/>
    <property type="match status" value="1"/>
</dbReference>
<evidence type="ECO:0000313" key="15">
    <source>
        <dbReference type="EMBL" id="MES1930574.1"/>
    </source>
</evidence>
<feature type="compositionally biased region" description="Polar residues" evidence="12">
    <location>
        <begin position="13"/>
        <end position="22"/>
    </location>
</feature>
<organism evidence="15 16">
    <name type="scientific">Salinisphaera dokdonensis CL-ES53</name>
    <dbReference type="NCBI Taxonomy" id="1304272"/>
    <lineage>
        <taxon>Bacteria</taxon>
        <taxon>Pseudomonadati</taxon>
        <taxon>Pseudomonadota</taxon>
        <taxon>Gammaproteobacteria</taxon>
        <taxon>Salinisphaerales</taxon>
        <taxon>Salinisphaeraceae</taxon>
        <taxon>Salinisphaera</taxon>
    </lineage>
</organism>
<keyword evidence="10 11" id="KW-0413">Isomerase</keyword>
<keyword evidence="2 11" id="KW-0547">Nucleotide-binding</keyword>
<keyword evidence="7 11" id="KW-0067">ATP-binding</keyword>